<evidence type="ECO:0000313" key="2">
    <source>
        <dbReference type="EMBL" id="OXA91194.1"/>
    </source>
</evidence>
<feature type="transmembrane region" description="Helical" evidence="1">
    <location>
        <begin position="88"/>
        <end position="107"/>
    </location>
</feature>
<gene>
    <name evidence="2" type="ORF">B0A66_11465</name>
</gene>
<dbReference type="AlphaFoldDB" id="A0A226HAU1"/>
<feature type="transmembrane region" description="Helical" evidence="1">
    <location>
        <begin position="17"/>
        <end position="39"/>
    </location>
</feature>
<evidence type="ECO:0000313" key="3">
    <source>
        <dbReference type="Proteomes" id="UP000198345"/>
    </source>
</evidence>
<name>A0A226HAU1_9FLAO</name>
<keyword evidence="3" id="KW-1185">Reference proteome</keyword>
<feature type="transmembrane region" description="Helical" evidence="1">
    <location>
        <begin position="48"/>
        <end position="68"/>
    </location>
</feature>
<dbReference type="EMBL" id="MUGW01000022">
    <property type="protein sequence ID" value="OXA91194.1"/>
    <property type="molecule type" value="Genomic_DNA"/>
</dbReference>
<sequence length="112" mass="13334">MKQGIITSYSFLRLQSIAFFFIIVWALLIKNFQILFVVWKHIELVNKILFVIYFFTVLISVVVLIKQIRSLYFNDDDDDDQNTLKRIWVVFNIILYYGALTADLYLVSQSRL</sequence>
<dbReference type="Proteomes" id="UP000198345">
    <property type="component" value="Unassembled WGS sequence"/>
</dbReference>
<keyword evidence="1" id="KW-0812">Transmembrane</keyword>
<comment type="caution">
    <text evidence="2">The sequence shown here is derived from an EMBL/GenBank/DDBJ whole genome shotgun (WGS) entry which is preliminary data.</text>
</comment>
<dbReference type="RefSeq" id="WP_089049975.1">
    <property type="nucleotide sequence ID" value="NZ_FXTV01000003.1"/>
</dbReference>
<proteinExistence type="predicted"/>
<accession>A0A226HAU1</accession>
<keyword evidence="1" id="KW-0472">Membrane</keyword>
<reference evidence="2 3" key="1">
    <citation type="submission" date="2016-11" db="EMBL/GenBank/DDBJ databases">
        <title>Whole genomes of Flavobacteriaceae.</title>
        <authorList>
            <person name="Stine C."/>
            <person name="Li C."/>
            <person name="Tadesse D."/>
        </authorList>
    </citation>
    <scope>NUCLEOTIDE SEQUENCE [LARGE SCALE GENOMIC DNA]</scope>
    <source>
        <strain evidence="2 3">DSM 18292</strain>
    </source>
</reference>
<keyword evidence="1" id="KW-1133">Transmembrane helix</keyword>
<protein>
    <submittedName>
        <fullName evidence="2">Uncharacterized protein</fullName>
    </submittedName>
</protein>
<evidence type="ECO:0000256" key="1">
    <source>
        <dbReference type="SAM" id="Phobius"/>
    </source>
</evidence>
<organism evidence="2 3">
    <name type="scientific">Flavobacterium hercynium</name>
    <dbReference type="NCBI Taxonomy" id="387094"/>
    <lineage>
        <taxon>Bacteria</taxon>
        <taxon>Pseudomonadati</taxon>
        <taxon>Bacteroidota</taxon>
        <taxon>Flavobacteriia</taxon>
        <taxon>Flavobacteriales</taxon>
        <taxon>Flavobacteriaceae</taxon>
        <taxon>Flavobacterium</taxon>
    </lineage>
</organism>